<dbReference type="EMBL" id="NRRE01000035">
    <property type="protein sequence ID" value="MBK1699234.1"/>
    <property type="molecule type" value="Genomic_DNA"/>
</dbReference>
<sequence length="385" mass="42688">MSGTRIQRRSPLSWFELTFAELPDPRTGNATQHDLMEVLTIALTASIAGAQNCTEFAAFGVDRKDLFDEFLDLNNGIPSHDTFSRVFRLLDPEAFAECFGRFLEEMNQDSRGIMAIDGKTLRRSFDAAANRSPLEAVTAFSAEGGVVLGQKGFRSGDGDSEITAARALLACLDLRGVLVTADAIHCQDETVRTVLEQGGDYLLALKDNRPALHSEVAKLFEAAEGHGIEPLVTTDKGHGRIEVRRHYVSHDLSWLNGPKTAAGLPELPPGLGCLAMVEAEVTRNGQTTITRRYYLGSAKMTAQRFAEAVRGHWRIENSLHWVLDETFDEDRARNRADNAPENLAVLRKLALNLLRNARRDLSISLKRKRVGWSNQIAYDILGQMR</sequence>
<dbReference type="AlphaFoldDB" id="A0A934QN46"/>
<proteinExistence type="predicted"/>
<feature type="domain" description="H repeat-associated protein N-terminal" evidence="2">
    <location>
        <begin position="18"/>
        <end position="102"/>
    </location>
</feature>
<evidence type="ECO:0000313" key="4">
    <source>
        <dbReference type="Proteomes" id="UP000778970"/>
    </source>
</evidence>
<comment type="caution">
    <text evidence="3">The sequence shown here is derived from an EMBL/GenBank/DDBJ whole genome shotgun (WGS) entry which is preliminary data.</text>
</comment>
<organism evidence="3 4">
    <name type="scientific">Rhodovibrio salinarum</name>
    <dbReference type="NCBI Taxonomy" id="1087"/>
    <lineage>
        <taxon>Bacteria</taxon>
        <taxon>Pseudomonadati</taxon>
        <taxon>Pseudomonadota</taxon>
        <taxon>Alphaproteobacteria</taxon>
        <taxon>Rhodospirillales</taxon>
        <taxon>Rhodovibrionaceae</taxon>
        <taxon>Rhodovibrio</taxon>
    </lineage>
</organism>
<dbReference type="GO" id="GO:0003677">
    <property type="term" value="F:DNA binding"/>
    <property type="evidence" value="ECO:0007669"/>
    <property type="project" value="InterPro"/>
</dbReference>
<reference evidence="3" key="2">
    <citation type="journal article" date="2020" name="Microorganisms">
        <title>Osmotic Adaptation and Compatible Solute Biosynthesis of Phototrophic Bacteria as Revealed from Genome Analyses.</title>
        <authorList>
            <person name="Imhoff J.F."/>
            <person name="Rahn T."/>
            <person name="Kunzel S."/>
            <person name="Keller A."/>
            <person name="Neulinger S.C."/>
        </authorList>
    </citation>
    <scope>NUCLEOTIDE SEQUENCE</scope>
    <source>
        <strain evidence="3">DSM 9154</strain>
    </source>
</reference>
<dbReference type="PANTHER" id="PTHR30298:SF0">
    <property type="entry name" value="PROTEIN YBFL-RELATED"/>
    <property type="match status" value="1"/>
</dbReference>
<name>A0A934QN46_9PROT</name>
<dbReference type="Proteomes" id="UP000778970">
    <property type="component" value="Unassembled WGS sequence"/>
</dbReference>
<evidence type="ECO:0000259" key="2">
    <source>
        <dbReference type="Pfam" id="PF13808"/>
    </source>
</evidence>
<dbReference type="Pfam" id="PF13808">
    <property type="entry name" value="DDE_Tnp_1_assoc"/>
    <property type="match status" value="1"/>
</dbReference>
<dbReference type="InterPro" id="IPR051698">
    <property type="entry name" value="Transposase_11-like"/>
</dbReference>
<dbReference type="PANTHER" id="PTHR30298">
    <property type="entry name" value="H REPEAT-ASSOCIATED PREDICTED TRANSPOSASE"/>
    <property type="match status" value="1"/>
</dbReference>
<feature type="domain" description="Transposase IS4-like" evidence="1">
    <location>
        <begin position="111"/>
        <end position="353"/>
    </location>
</feature>
<evidence type="ECO:0000313" key="3">
    <source>
        <dbReference type="EMBL" id="MBK1699234.1"/>
    </source>
</evidence>
<dbReference type="GO" id="GO:0006313">
    <property type="term" value="P:DNA transposition"/>
    <property type="evidence" value="ECO:0007669"/>
    <property type="project" value="InterPro"/>
</dbReference>
<protein>
    <submittedName>
        <fullName evidence="3">ISAs1 family transposase</fullName>
    </submittedName>
</protein>
<accession>A0A934QN46</accession>
<keyword evidence="4" id="KW-1185">Reference proteome</keyword>
<dbReference type="GO" id="GO:0004803">
    <property type="term" value="F:transposase activity"/>
    <property type="evidence" value="ECO:0007669"/>
    <property type="project" value="InterPro"/>
</dbReference>
<dbReference type="InterPro" id="IPR002559">
    <property type="entry name" value="Transposase_11"/>
</dbReference>
<dbReference type="NCBIfam" id="NF033564">
    <property type="entry name" value="transpos_ISAs1"/>
    <property type="match status" value="1"/>
</dbReference>
<evidence type="ECO:0000259" key="1">
    <source>
        <dbReference type="Pfam" id="PF01609"/>
    </source>
</evidence>
<reference evidence="3" key="1">
    <citation type="submission" date="2017-08" db="EMBL/GenBank/DDBJ databases">
        <authorList>
            <person name="Imhoff J.F."/>
            <person name="Rahn T."/>
            <person name="Kuenzel S."/>
            <person name="Neulinger S.C."/>
        </authorList>
    </citation>
    <scope>NUCLEOTIDE SEQUENCE</scope>
    <source>
        <strain evidence="3">DSM 9154</strain>
    </source>
</reference>
<gene>
    <name evidence="3" type="ORF">CKO21_18465</name>
</gene>
<dbReference type="InterPro" id="IPR047647">
    <property type="entry name" value="ISAs1_transpos"/>
</dbReference>
<dbReference type="InterPro" id="IPR032806">
    <property type="entry name" value="YbfD_N"/>
</dbReference>
<dbReference type="Pfam" id="PF01609">
    <property type="entry name" value="DDE_Tnp_1"/>
    <property type="match status" value="1"/>
</dbReference>